<keyword evidence="2" id="KW-1185">Reference proteome</keyword>
<accession>A0ABV4WH23</accession>
<gene>
    <name evidence="1" type="ORF">ACE1CA_07405</name>
</gene>
<evidence type="ECO:0000313" key="1">
    <source>
        <dbReference type="EMBL" id="MFB2834345.1"/>
    </source>
</evidence>
<name>A0ABV4WH23_9CYAN</name>
<sequence>MRPRQNIIDLFSTFIQFNADRFSGWVTEPKLRRSMQNCLNGSQHPQVSENFWILCWYKYWQSQSNNLSKSHLTAYLQEPCYWAAEKTSRSFGSTQYKLSDCFQIAIANIDTVLKGYNPEQGFPLKNYASAIFSSTIRNLLRDRLEVNISTTWSLLRRISQKRLVESLQQTGLSEEKIATYVLAWKCFKNLYSPEQATGTRKLPAPDKATWEAIANYYNQQRIAQLQPGASEVNPE</sequence>
<protein>
    <submittedName>
        <fullName evidence="1">Sigma-70 family RNA polymerase sigma factor</fullName>
    </submittedName>
</protein>
<feature type="non-terminal residue" evidence="1">
    <location>
        <position position="235"/>
    </location>
</feature>
<evidence type="ECO:0000313" key="2">
    <source>
        <dbReference type="Proteomes" id="UP001576780"/>
    </source>
</evidence>
<proteinExistence type="predicted"/>
<dbReference type="Proteomes" id="UP001576780">
    <property type="component" value="Unassembled WGS sequence"/>
</dbReference>
<organism evidence="1 2">
    <name type="scientific">Floridaenema evergladense BLCC-F167</name>
    <dbReference type="NCBI Taxonomy" id="3153639"/>
    <lineage>
        <taxon>Bacteria</taxon>
        <taxon>Bacillati</taxon>
        <taxon>Cyanobacteriota</taxon>
        <taxon>Cyanophyceae</taxon>
        <taxon>Oscillatoriophycideae</taxon>
        <taxon>Aerosakkonematales</taxon>
        <taxon>Aerosakkonemataceae</taxon>
        <taxon>Floridanema</taxon>
        <taxon>Floridanema evergladense</taxon>
    </lineage>
</organism>
<comment type="caution">
    <text evidence="1">The sequence shown here is derived from an EMBL/GenBank/DDBJ whole genome shotgun (WGS) entry which is preliminary data.</text>
</comment>
<dbReference type="EMBL" id="JBHFNT010000065">
    <property type="protein sequence ID" value="MFB2834345.1"/>
    <property type="molecule type" value="Genomic_DNA"/>
</dbReference>
<reference evidence="1 2" key="1">
    <citation type="submission" date="2024-09" db="EMBL/GenBank/DDBJ databases">
        <title>Floridaenema gen nov. (Aerosakkonemataceae, Aerosakkonematales ord. nov., Cyanobacteria) from benthic tropical and subtropical fresh waters, with the description of four new species.</title>
        <authorList>
            <person name="Moretto J.A."/>
            <person name="Berthold D.E."/>
            <person name="Lefler F.W."/>
            <person name="Huang I.-S."/>
            <person name="Laughinghouse H. IV."/>
        </authorList>
    </citation>
    <scope>NUCLEOTIDE SEQUENCE [LARGE SCALE GENOMIC DNA]</scope>
    <source>
        <strain evidence="1 2">BLCC-F167</strain>
    </source>
</reference>